<dbReference type="AlphaFoldDB" id="A0A2G1W2J6"/>
<sequence length="74" mass="7936">MDSLLSPEPPCFRGVDTRSREESEGGKAVGIASDNPCVGKFFWCAVLPDSLIGLTSRSQTAAAKLQVNRRLQAV</sequence>
<organism evidence="2 3">
    <name type="scientific">Rhodopirellula bahusiensis</name>
    <dbReference type="NCBI Taxonomy" id="2014065"/>
    <lineage>
        <taxon>Bacteria</taxon>
        <taxon>Pseudomonadati</taxon>
        <taxon>Planctomycetota</taxon>
        <taxon>Planctomycetia</taxon>
        <taxon>Pirellulales</taxon>
        <taxon>Pirellulaceae</taxon>
        <taxon>Rhodopirellula</taxon>
    </lineage>
</organism>
<feature type="compositionally biased region" description="Basic and acidic residues" evidence="1">
    <location>
        <begin position="15"/>
        <end position="25"/>
    </location>
</feature>
<evidence type="ECO:0000313" key="3">
    <source>
        <dbReference type="Proteomes" id="UP000225740"/>
    </source>
</evidence>
<proteinExistence type="predicted"/>
<reference evidence="2 3" key="1">
    <citation type="submission" date="2017-06" db="EMBL/GenBank/DDBJ databases">
        <title>Description of Rhodopirellula bahusiensis sp. nov.</title>
        <authorList>
            <person name="Kizina J."/>
            <person name="Harder J."/>
        </authorList>
    </citation>
    <scope>NUCLEOTIDE SEQUENCE [LARGE SCALE GENOMIC DNA]</scope>
    <source>
        <strain evidence="2 3">SWK21</strain>
    </source>
</reference>
<gene>
    <name evidence="2" type="ORF">CEE69_21285</name>
</gene>
<evidence type="ECO:0000256" key="1">
    <source>
        <dbReference type="SAM" id="MobiDB-lite"/>
    </source>
</evidence>
<dbReference type="Proteomes" id="UP000225740">
    <property type="component" value="Unassembled WGS sequence"/>
</dbReference>
<protein>
    <submittedName>
        <fullName evidence="2">Uncharacterized protein</fullName>
    </submittedName>
</protein>
<keyword evidence="3" id="KW-1185">Reference proteome</keyword>
<evidence type="ECO:0000313" key="2">
    <source>
        <dbReference type="EMBL" id="PHQ33267.1"/>
    </source>
</evidence>
<dbReference type="EMBL" id="NIZW01000018">
    <property type="protein sequence ID" value="PHQ33267.1"/>
    <property type="molecule type" value="Genomic_DNA"/>
</dbReference>
<name>A0A2G1W2J6_9BACT</name>
<comment type="caution">
    <text evidence="2">The sequence shown here is derived from an EMBL/GenBank/DDBJ whole genome shotgun (WGS) entry which is preliminary data.</text>
</comment>
<accession>A0A2G1W2J6</accession>
<feature type="region of interest" description="Disordered" evidence="1">
    <location>
        <begin position="1"/>
        <end position="27"/>
    </location>
</feature>